<protein>
    <submittedName>
        <fullName evidence="2">Uncharacterized protein</fullName>
    </submittedName>
</protein>
<organism evidence="2 3">
    <name type="scientific">Eumeta variegata</name>
    <name type="common">Bagworm moth</name>
    <name type="synonym">Eumeta japonica</name>
    <dbReference type="NCBI Taxonomy" id="151549"/>
    <lineage>
        <taxon>Eukaryota</taxon>
        <taxon>Metazoa</taxon>
        <taxon>Ecdysozoa</taxon>
        <taxon>Arthropoda</taxon>
        <taxon>Hexapoda</taxon>
        <taxon>Insecta</taxon>
        <taxon>Pterygota</taxon>
        <taxon>Neoptera</taxon>
        <taxon>Endopterygota</taxon>
        <taxon>Lepidoptera</taxon>
        <taxon>Glossata</taxon>
        <taxon>Ditrysia</taxon>
        <taxon>Tineoidea</taxon>
        <taxon>Psychidae</taxon>
        <taxon>Oiketicinae</taxon>
        <taxon>Eumeta</taxon>
    </lineage>
</organism>
<proteinExistence type="predicted"/>
<feature type="region of interest" description="Disordered" evidence="1">
    <location>
        <begin position="1"/>
        <end position="26"/>
    </location>
</feature>
<name>A0A4C1VS59_EUMVA</name>
<dbReference type="Proteomes" id="UP000299102">
    <property type="component" value="Unassembled WGS sequence"/>
</dbReference>
<gene>
    <name evidence="2" type="ORF">EVAR_32697_1</name>
</gene>
<keyword evidence="3" id="KW-1185">Reference proteome</keyword>
<evidence type="ECO:0000313" key="3">
    <source>
        <dbReference type="Proteomes" id="UP000299102"/>
    </source>
</evidence>
<evidence type="ECO:0000256" key="1">
    <source>
        <dbReference type="SAM" id="MobiDB-lite"/>
    </source>
</evidence>
<evidence type="ECO:0000313" key="2">
    <source>
        <dbReference type="EMBL" id="GBP40654.1"/>
    </source>
</evidence>
<feature type="region of interest" description="Disordered" evidence="1">
    <location>
        <begin position="53"/>
        <end position="95"/>
    </location>
</feature>
<comment type="caution">
    <text evidence="2">The sequence shown here is derived from an EMBL/GenBank/DDBJ whole genome shotgun (WGS) entry which is preliminary data.</text>
</comment>
<accession>A0A4C1VS59</accession>
<dbReference type="AlphaFoldDB" id="A0A4C1VS59"/>
<dbReference type="EMBL" id="BGZK01000385">
    <property type="protein sequence ID" value="GBP40654.1"/>
    <property type="molecule type" value="Genomic_DNA"/>
</dbReference>
<feature type="compositionally biased region" description="Basic and acidic residues" evidence="1">
    <location>
        <begin position="8"/>
        <end position="24"/>
    </location>
</feature>
<feature type="compositionally biased region" description="Low complexity" evidence="1">
    <location>
        <begin position="73"/>
        <end position="87"/>
    </location>
</feature>
<sequence>MGTTIEIENERNPYQEHDRDENQEQRLGSWFHVEAIQKMKLNMPSEDIAHHQYRVPKRKRGHNLSRNKKPLKLSSFRKLSGRFSRGSRSTRSKLF</sequence>
<reference evidence="2 3" key="1">
    <citation type="journal article" date="2019" name="Commun. Biol.">
        <title>The bagworm genome reveals a unique fibroin gene that provides high tensile strength.</title>
        <authorList>
            <person name="Kono N."/>
            <person name="Nakamura H."/>
            <person name="Ohtoshi R."/>
            <person name="Tomita M."/>
            <person name="Numata K."/>
            <person name="Arakawa K."/>
        </authorList>
    </citation>
    <scope>NUCLEOTIDE SEQUENCE [LARGE SCALE GENOMIC DNA]</scope>
</reference>
<feature type="compositionally biased region" description="Basic residues" evidence="1">
    <location>
        <begin position="53"/>
        <end position="71"/>
    </location>
</feature>